<evidence type="ECO:0000313" key="4">
    <source>
        <dbReference type="Proteomes" id="UP000431485"/>
    </source>
</evidence>
<reference evidence="3 4" key="1">
    <citation type="submission" date="2019-11" db="EMBL/GenBank/DDBJ databases">
        <title>Pseudmonas karstica sp. nov. and Pseudomonas spelaei sp. nov. from caves.</title>
        <authorList>
            <person name="Zeman M."/>
        </authorList>
    </citation>
    <scope>NUCLEOTIDE SEQUENCE [LARGE SCALE GENOMIC DNA]</scope>
    <source>
        <strain evidence="3 4">CCM 7891</strain>
    </source>
</reference>
<dbReference type="RefSeq" id="WP_154744838.1">
    <property type="nucleotide sequence ID" value="NZ_JBHSTG010000048.1"/>
</dbReference>
<gene>
    <name evidence="3" type="ORF">GIR22_19160</name>
</gene>
<feature type="chain" id="PRO_5031128137" evidence="2">
    <location>
        <begin position="20"/>
        <end position="447"/>
    </location>
</feature>
<evidence type="ECO:0000256" key="2">
    <source>
        <dbReference type="SAM" id="SignalP"/>
    </source>
</evidence>
<dbReference type="OrthoDB" id="5405606at2"/>
<dbReference type="AlphaFoldDB" id="A0A7X2RUH2"/>
<keyword evidence="1" id="KW-0472">Membrane</keyword>
<dbReference type="Proteomes" id="UP000431485">
    <property type="component" value="Unassembled WGS sequence"/>
</dbReference>
<protein>
    <submittedName>
        <fullName evidence="3">DUF3999 family protein</fullName>
    </submittedName>
</protein>
<dbReference type="InterPro" id="IPR025060">
    <property type="entry name" value="DUF3999"/>
</dbReference>
<comment type="caution">
    <text evidence="3">The sequence shown here is derived from an EMBL/GenBank/DDBJ whole genome shotgun (WGS) entry which is preliminary data.</text>
</comment>
<proteinExistence type="predicted"/>
<keyword evidence="1" id="KW-1133">Transmembrane helix</keyword>
<dbReference type="Pfam" id="PF13163">
    <property type="entry name" value="DUF3999"/>
    <property type="match status" value="1"/>
</dbReference>
<organism evidence="3 4">
    <name type="scientific">Pseudomonas karstica</name>
    <dbReference type="NCBI Taxonomy" id="1055468"/>
    <lineage>
        <taxon>Bacteria</taxon>
        <taxon>Pseudomonadati</taxon>
        <taxon>Pseudomonadota</taxon>
        <taxon>Gammaproteobacteria</taxon>
        <taxon>Pseudomonadales</taxon>
        <taxon>Pseudomonadaceae</taxon>
        <taxon>Pseudomonas</taxon>
    </lineage>
</organism>
<keyword evidence="1" id="KW-0812">Transmembrane</keyword>
<evidence type="ECO:0000313" key="3">
    <source>
        <dbReference type="EMBL" id="MTD21243.1"/>
    </source>
</evidence>
<feature type="transmembrane region" description="Helical" evidence="1">
    <location>
        <begin position="419"/>
        <end position="440"/>
    </location>
</feature>
<name>A0A7X2RUH2_9PSED</name>
<sequence length="447" mass="47751">MGKLSVAVLGLCTALSAWAGETPADFTTQVPLTVSGKGPWYRLELPLAVQLGARQADLSDVRVFNAAGEPQAYALAQQSAQQSQSRSLTSVKWFPLYAAADANEVAPSVRVQSSADGTLVQVQPSGQPGAGKAVLRGWLLDASGVKAPLQQLILDWASERDGFQRFSIEASDDLQVWRSWGEGQVARLSFADEQVEQHEVGLPGRPARYLRLLWKGQAAPVLTSAQLESVHSMPLPLVWSQPLAGSRLKPGEYSWQLPRGLNVERLRIELSQPNSLAPVTLSGRRESNQAWRPLSVGLLYRLTEGGQEVVQDELQLPGQTVAQLKLDVDERGGGLGVEAPALSVAVRATQLVFLARGEPPFTLALGNPSVKGANLPLSTLIPDYSVERLAGLGQAKTAGQVLVSEAAASTLAGPNWKKLGLWAVLLLGVVALGAMAYSLLRKPPLKP</sequence>
<feature type="signal peptide" evidence="2">
    <location>
        <begin position="1"/>
        <end position="19"/>
    </location>
</feature>
<evidence type="ECO:0000256" key="1">
    <source>
        <dbReference type="SAM" id="Phobius"/>
    </source>
</evidence>
<dbReference type="EMBL" id="WLYI01000027">
    <property type="protein sequence ID" value="MTD21243.1"/>
    <property type="molecule type" value="Genomic_DNA"/>
</dbReference>
<keyword evidence="4" id="KW-1185">Reference proteome</keyword>
<keyword evidence="2" id="KW-0732">Signal</keyword>
<accession>A0A7X2RUH2</accession>